<dbReference type="AlphaFoldDB" id="A0A4P6YS00"/>
<protein>
    <recommendedName>
        <fullName evidence="3">Tail assembly chaperone</fullName>
    </recommendedName>
</protein>
<dbReference type="KEGG" id="wei:EQG49_02465"/>
<name>A0A4P6YS00_9LACO</name>
<gene>
    <name evidence="1" type="ORF">EQG49_02465</name>
</gene>
<dbReference type="Proteomes" id="UP000292886">
    <property type="component" value="Chromosome"/>
</dbReference>
<dbReference type="EMBL" id="CP037940">
    <property type="protein sequence ID" value="QBO35406.1"/>
    <property type="molecule type" value="Genomic_DNA"/>
</dbReference>
<accession>A0A4P6YS00</accession>
<proteinExistence type="predicted"/>
<evidence type="ECO:0000313" key="2">
    <source>
        <dbReference type="Proteomes" id="UP000292886"/>
    </source>
</evidence>
<sequence>MTKNKQSTFKFKIQQDENEYFGDPKITTNMDIPAQIFAVAKMPLDLMQKFDEEKMSSDEIDKALKLMIEALEETTILGLKALRAANSGDGAAMAEMLFSIFDAGLTGDEGEVTRDMVKDGAVIHMSDLSEEQQEGILGKLFGGKTND</sequence>
<reference evidence="2" key="1">
    <citation type="submission" date="2019-03" db="EMBL/GenBank/DDBJ databases">
        <title>Weissella sp. 26KH-42 Genome sequencing.</title>
        <authorList>
            <person name="Heo J."/>
            <person name="Kim S.-J."/>
            <person name="Kim J.-S."/>
            <person name="Hong S.-B."/>
            <person name="Kwon S.-W."/>
        </authorList>
    </citation>
    <scope>NUCLEOTIDE SEQUENCE [LARGE SCALE GENOMIC DNA]</scope>
    <source>
        <strain evidence="2">26KH-42</strain>
    </source>
</reference>
<dbReference type="RefSeq" id="WP_133362486.1">
    <property type="nucleotide sequence ID" value="NZ_CP037940.1"/>
</dbReference>
<evidence type="ECO:0008006" key="3">
    <source>
        <dbReference type="Google" id="ProtNLM"/>
    </source>
</evidence>
<organism evidence="1 2">
    <name type="scientific">Periweissella cryptocerci</name>
    <dbReference type="NCBI Taxonomy" id="2506420"/>
    <lineage>
        <taxon>Bacteria</taxon>
        <taxon>Bacillati</taxon>
        <taxon>Bacillota</taxon>
        <taxon>Bacilli</taxon>
        <taxon>Lactobacillales</taxon>
        <taxon>Lactobacillaceae</taxon>
        <taxon>Periweissella</taxon>
    </lineage>
</organism>
<evidence type="ECO:0000313" key="1">
    <source>
        <dbReference type="EMBL" id="QBO35406.1"/>
    </source>
</evidence>
<keyword evidence="2" id="KW-1185">Reference proteome</keyword>